<dbReference type="HOGENOM" id="CLU_3050385_0_0_1"/>
<dbReference type="Proteomes" id="UP000030701">
    <property type="component" value="Unassembled WGS sequence"/>
</dbReference>
<accession>X0KUE6</accession>
<sequence length="54" mass="6284">MAYGWLKMTMINVDGAQVQIGDDPVYPSLWQTTLRSDDERKHLSKFLYLGHGNW</sequence>
<protein>
    <submittedName>
        <fullName evidence="1">Uncharacterized protein</fullName>
    </submittedName>
</protein>
<reference evidence="1" key="1">
    <citation type="submission" date="2011-11" db="EMBL/GenBank/DDBJ databases">
        <title>The Genome Sequence of Fusarium oxysporum Cotton.</title>
        <authorList>
            <consortium name="The Broad Institute Genome Sequencing Platform"/>
            <person name="Ma L.-J."/>
            <person name="Gale L.R."/>
            <person name="Schwartz D.C."/>
            <person name="Zhou S."/>
            <person name="Corby-Kistler H."/>
            <person name="Young S.K."/>
            <person name="Zeng Q."/>
            <person name="Gargeya S."/>
            <person name="Fitzgerald M."/>
            <person name="Haas B."/>
            <person name="Abouelleil A."/>
            <person name="Alvarado L."/>
            <person name="Arachchi H.M."/>
            <person name="Berlin A."/>
            <person name="Brown A."/>
            <person name="Chapman S.B."/>
            <person name="Chen Z."/>
            <person name="Dunbar C."/>
            <person name="Freedman E."/>
            <person name="Gearin G."/>
            <person name="Goldberg J."/>
            <person name="Griggs A."/>
            <person name="Gujja S."/>
            <person name="Heiman D."/>
            <person name="Howarth C."/>
            <person name="Larson L."/>
            <person name="Lui A."/>
            <person name="MacDonald P.J.P."/>
            <person name="Montmayeur A."/>
            <person name="Murphy C."/>
            <person name="Neiman D."/>
            <person name="Pearson M."/>
            <person name="Priest M."/>
            <person name="Roberts A."/>
            <person name="Saif S."/>
            <person name="Shea T."/>
            <person name="Shenoy N."/>
            <person name="Sisk P."/>
            <person name="Stolte C."/>
            <person name="Sykes S."/>
            <person name="Wortman J."/>
            <person name="Nusbaum C."/>
            <person name="Birren B."/>
        </authorList>
    </citation>
    <scope>NUCLEOTIDE SEQUENCE [LARGE SCALE GENOMIC DNA]</scope>
    <source>
        <strain evidence="1">25433</strain>
    </source>
</reference>
<evidence type="ECO:0000313" key="1">
    <source>
        <dbReference type="EMBL" id="EXM12407.1"/>
    </source>
</evidence>
<dbReference type="AlphaFoldDB" id="X0KUE6"/>
<name>X0KUE6_FUSOX</name>
<proteinExistence type="predicted"/>
<gene>
    <name evidence="1" type="ORF">FOTG_19093</name>
</gene>
<dbReference type="EMBL" id="KK035583">
    <property type="protein sequence ID" value="EXM12407.1"/>
    <property type="molecule type" value="Genomic_DNA"/>
</dbReference>
<organism evidence="1">
    <name type="scientific">Fusarium oxysporum f. sp. vasinfectum 25433</name>
    <dbReference type="NCBI Taxonomy" id="1089449"/>
    <lineage>
        <taxon>Eukaryota</taxon>
        <taxon>Fungi</taxon>
        <taxon>Dikarya</taxon>
        <taxon>Ascomycota</taxon>
        <taxon>Pezizomycotina</taxon>
        <taxon>Sordariomycetes</taxon>
        <taxon>Hypocreomycetidae</taxon>
        <taxon>Hypocreales</taxon>
        <taxon>Nectriaceae</taxon>
        <taxon>Fusarium</taxon>
        <taxon>Fusarium oxysporum species complex</taxon>
    </lineage>
</organism>
<reference evidence="1" key="2">
    <citation type="submission" date="2014-03" db="EMBL/GenBank/DDBJ databases">
        <title>The Genome Annotation of Fusarium oxysporum Cotton.</title>
        <authorList>
            <consortium name="The Broad Institute Genomics Platform"/>
            <person name="Ma L.-J."/>
            <person name="Corby-Kistler H."/>
            <person name="Broz K."/>
            <person name="Gale L.R."/>
            <person name="Jonkers W."/>
            <person name="O'Donnell K."/>
            <person name="Ploetz R."/>
            <person name="Steinberg C."/>
            <person name="Schwartz D.C."/>
            <person name="VanEtten H."/>
            <person name="Zhou S."/>
            <person name="Young S.K."/>
            <person name="Zeng Q."/>
            <person name="Gargeya S."/>
            <person name="Fitzgerald M."/>
            <person name="Abouelleil A."/>
            <person name="Alvarado L."/>
            <person name="Chapman S.B."/>
            <person name="Gainer-Dewar J."/>
            <person name="Goldberg J."/>
            <person name="Griggs A."/>
            <person name="Gujja S."/>
            <person name="Hansen M."/>
            <person name="Howarth C."/>
            <person name="Imamovic A."/>
            <person name="Ireland A."/>
            <person name="Larimer J."/>
            <person name="McCowan C."/>
            <person name="Murphy C."/>
            <person name="Pearson M."/>
            <person name="Poon T.W."/>
            <person name="Priest M."/>
            <person name="Roberts A."/>
            <person name="Saif S."/>
            <person name="Shea T."/>
            <person name="Sykes S."/>
            <person name="Wortman J."/>
            <person name="Nusbaum C."/>
            <person name="Birren B."/>
        </authorList>
    </citation>
    <scope>NUCLEOTIDE SEQUENCE</scope>
    <source>
        <strain evidence="1">25433</strain>
    </source>
</reference>